<feature type="transmembrane region" description="Helical" evidence="10">
    <location>
        <begin position="648"/>
        <end position="668"/>
    </location>
</feature>
<name>D6GVK0_PARA5</name>
<dbReference type="GO" id="GO:0016020">
    <property type="term" value="C:membrane"/>
    <property type="evidence" value="ECO:0007669"/>
    <property type="project" value="InterPro"/>
</dbReference>
<dbReference type="InterPro" id="IPR023214">
    <property type="entry name" value="HAD_sf"/>
</dbReference>
<dbReference type="InterPro" id="IPR018303">
    <property type="entry name" value="ATPase_P-typ_P_site"/>
</dbReference>
<feature type="transmembrane region" description="Helical" evidence="10">
    <location>
        <begin position="620"/>
        <end position="642"/>
    </location>
</feature>
<feature type="transmembrane region" description="Helical" evidence="10">
    <location>
        <begin position="75"/>
        <end position="93"/>
    </location>
</feature>
<dbReference type="GO" id="GO:0005524">
    <property type="term" value="F:ATP binding"/>
    <property type="evidence" value="ECO:0007669"/>
    <property type="project" value="UniProtKB-KW"/>
</dbReference>
<accession>D6GVK0</accession>
<evidence type="ECO:0000256" key="2">
    <source>
        <dbReference type="ARBA" id="ARBA00006024"/>
    </source>
</evidence>
<dbReference type="InterPro" id="IPR007029">
    <property type="entry name" value="YHS_dom"/>
</dbReference>
<keyword evidence="9 10" id="KW-0472">Membrane</keyword>
<keyword evidence="4" id="KW-0479">Metal-binding</keyword>
<comment type="similarity">
    <text evidence="2">Belongs to the cation transport ATPase (P-type) (TC 3.A.3) family. Type IB subfamily.</text>
</comment>
<dbReference type="Pfam" id="PF04945">
    <property type="entry name" value="YHS"/>
    <property type="match status" value="1"/>
</dbReference>
<feature type="transmembrane region" description="Helical" evidence="10">
    <location>
        <begin position="137"/>
        <end position="155"/>
    </location>
</feature>
<evidence type="ECO:0000256" key="4">
    <source>
        <dbReference type="ARBA" id="ARBA00022723"/>
    </source>
</evidence>
<keyword evidence="7" id="KW-1278">Translocase</keyword>
<dbReference type="GO" id="GO:0055070">
    <property type="term" value="P:copper ion homeostasis"/>
    <property type="evidence" value="ECO:0007669"/>
    <property type="project" value="TreeGrafter"/>
</dbReference>
<dbReference type="InterPro" id="IPR023298">
    <property type="entry name" value="ATPase_P-typ_TM_dom_sf"/>
</dbReference>
<evidence type="ECO:0000259" key="11">
    <source>
        <dbReference type="SMART" id="SM00746"/>
    </source>
</evidence>
<dbReference type="GO" id="GO:0043682">
    <property type="term" value="F:P-type divalent copper transporter activity"/>
    <property type="evidence" value="ECO:0007669"/>
    <property type="project" value="TreeGrafter"/>
</dbReference>
<dbReference type="Gene3D" id="3.40.50.1000">
    <property type="entry name" value="HAD superfamily/HAD-like"/>
    <property type="match status" value="1"/>
</dbReference>
<dbReference type="Pfam" id="PF00702">
    <property type="entry name" value="Hydrolase"/>
    <property type="match status" value="1"/>
</dbReference>
<dbReference type="AlphaFoldDB" id="D6GVK0"/>
<evidence type="ECO:0000256" key="6">
    <source>
        <dbReference type="ARBA" id="ARBA00022840"/>
    </source>
</evidence>
<dbReference type="GO" id="GO:0012505">
    <property type="term" value="C:endomembrane system"/>
    <property type="evidence" value="ECO:0007669"/>
    <property type="project" value="UniProtKB-SubCell"/>
</dbReference>
<evidence type="ECO:0000313" key="12">
    <source>
        <dbReference type="EMBL" id="EFD92263.1"/>
    </source>
</evidence>
<organism evidence="13 14">
    <name type="scientific">Candidatus Parvarchaeum acidophilus ARMAN-5</name>
    <dbReference type="NCBI Taxonomy" id="662762"/>
    <lineage>
        <taxon>Archaea</taxon>
        <taxon>Candidatus Parvarchaeota</taxon>
        <taxon>Candidatus Parvarchaeum</taxon>
    </lineage>
</organism>
<dbReference type="GO" id="GO:0005507">
    <property type="term" value="F:copper ion binding"/>
    <property type="evidence" value="ECO:0007669"/>
    <property type="project" value="TreeGrafter"/>
</dbReference>
<dbReference type="InterPro" id="IPR023299">
    <property type="entry name" value="ATPase_P-typ_cyto_dom_N"/>
</dbReference>
<evidence type="ECO:0000256" key="1">
    <source>
        <dbReference type="ARBA" id="ARBA00004127"/>
    </source>
</evidence>
<keyword evidence="6" id="KW-0067">ATP-binding</keyword>
<dbReference type="Gene3D" id="2.70.150.10">
    <property type="entry name" value="Calcium-transporting ATPase, cytoplasmic transduction domain A"/>
    <property type="match status" value="1"/>
</dbReference>
<feature type="transmembrane region" description="Helical" evidence="10">
    <location>
        <begin position="105"/>
        <end position="125"/>
    </location>
</feature>
<dbReference type="PANTHER" id="PTHR43520:SF8">
    <property type="entry name" value="P-TYPE CU(+) TRANSPORTER"/>
    <property type="match status" value="1"/>
</dbReference>
<feature type="domain" description="TRASH" evidence="11">
    <location>
        <begin position="4"/>
        <end position="41"/>
    </location>
</feature>
<dbReference type="InterPro" id="IPR036412">
    <property type="entry name" value="HAD-like_sf"/>
</dbReference>
<feature type="transmembrane region" description="Helical" evidence="10">
    <location>
        <begin position="289"/>
        <end position="311"/>
    </location>
</feature>
<dbReference type="Pfam" id="PF00122">
    <property type="entry name" value="E1-E2_ATPase"/>
    <property type="match status" value="1"/>
</dbReference>
<protein>
    <submittedName>
        <fullName evidence="13">Heavy metal translocating P-type ATPase</fullName>
    </submittedName>
</protein>
<evidence type="ECO:0000256" key="8">
    <source>
        <dbReference type="ARBA" id="ARBA00022989"/>
    </source>
</evidence>
<dbReference type="EMBL" id="GG745613">
    <property type="protein sequence ID" value="EFD92263.1"/>
    <property type="molecule type" value="Genomic_DNA"/>
</dbReference>
<evidence type="ECO:0000256" key="10">
    <source>
        <dbReference type="SAM" id="Phobius"/>
    </source>
</evidence>
<dbReference type="NCBIfam" id="TIGR01494">
    <property type="entry name" value="ATPase_P-type"/>
    <property type="match status" value="1"/>
</dbReference>
<evidence type="ECO:0000256" key="7">
    <source>
        <dbReference type="ARBA" id="ARBA00022967"/>
    </source>
</evidence>
<keyword evidence="5" id="KW-0547">Nucleotide-binding</keyword>
<comment type="subcellular location">
    <subcellularLocation>
        <location evidence="1">Endomembrane system</location>
        <topology evidence="1">Multi-pass membrane protein</topology>
    </subcellularLocation>
</comment>
<dbReference type="SMART" id="SM00746">
    <property type="entry name" value="TRASH"/>
    <property type="match status" value="1"/>
</dbReference>
<feature type="transmembrane region" description="Helical" evidence="10">
    <location>
        <begin position="48"/>
        <end position="69"/>
    </location>
</feature>
<dbReference type="InterPro" id="IPR011017">
    <property type="entry name" value="TRASH_dom"/>
</dbReference>
<keyword evidence="3 10" id="KW-0812">Transmembrane</keyword>
<reference evidence="13 14" key="1">
    <citation type="journal article" date="2010" name="Proc. Natl. Acad. Sci. U.S.A.">
        <title>Enigmatic, ultrasmall, uncultivated Archaea.</title>
        <authorList>
            <person name="Baker B.J."/>
            <person name="Comolli L.R."/>
            <person name="Dick G.J."/>
            <person name="Hauser L.J."/>
            <person name="Hyatt D."/>
            <person name="Dill B.D."/>
            <person name="Land M.L."/>
            <person name="Verberkmoes N.C."/>
            <person name="Hettich R.L."/>
            <person name="Banfield J.F."/>
        </authorList>
    </citation>
    <scope>NUCLEOTIDE SEQUENCE [LARGE SCALE GENOMIC DNA]</scope>
</reference>
<dbReference type="InterPro" id="IPR008250">
    <property type="entry name" value="ATPase_P-typ_transduc_dom_A_sf"/>
</dbReference>
<keyword evidence="8 10" id="KW-1133">Transmembrane helix</keyword>
<dbReference type="NCBIfam" id="TIGR01525">
    <property type="entry name" value="ATPase-IB_hvy"/>
    <property type="match status" value="1"/>
</dbReference>
<evidence type="ECO:0000313" key="14">
    <source>
        <dbReference type="Proteomes" id="UP000009376"/>
    </source>
</evidence>
<dbReference type="EMBL" id="GG745554">
    <property type="protein sequence ID" value="EFD92740.1"/>
    <property type="molecule type" value="Genomic_DNA"/>
</dbReference>
<dbReference type="PROSITE" id="PS00154">
    <property type="entry name" value="ATPASE_E1_E2"/>
    <property type="match status" value="1"/>
</dbReference>
<dbReference type="InterPro" id="IPR001757">
    <property type="entry name" value="P_typ_ATPase"/>
</dbReference>
<evidence type="ECO:0000256" key="3">
    <source>
        <dbReference type="ARBA" id="ARBA00022692"/>
    </source>
</evidence>
<dbReference type="InterPro" id="IPR027256">
    <property type="entry name" value="P-typ_ATPase_IB"/>
</dbReference>
<dbReference type="SUPFAM" id="SSF81653">
    <property type="entry name" value="Calcium ATPase, transduction domain A"/>
    <property type="match status" value="1"/>
</dbReference>
<dbReference type="NCBIfam" id="TIGR01511">
    <property type="entry name" value="ATPase-IB1_Cu"/>
    <property type="match status" value="1"/>
</dbReference>
<sequence>MPTDPVCGMHVPSSSDIKLERDGDVYYFCSTTCKIKFEEPENENRRELIALAVAWTFSIPILIINYAFAFPFKDYVMLVLAIPVQFYSGIRFYKGAYQAIKMRSGNMDLLISIGTLTAFAFSLTITLLPKILPTQTVYFDASVFIISVIMTGDYLQSLTEIRANSAANKLLKDLPSTVHLITKGGIKEVDPFTLQKGDLILIKPGETVSVDGTIVDGKTEINESLINGEAEPVVKVKGARVISGTQNINGVIQVSVERAGKDSTVNQMYTLIKRAASGKLKVQRMADLFSSYFIPVVIAAALVSAAIWFILLSNSSSPLVYDITILSFVSVIIIACPCAIGLATPVTLLIASNVSSSRNILLRNVNGFDRLSKVNMVILDKTGTLTDPRPEIKGIIPAKKSYNEMLVLRYAASLEQYSNHPIAKAITDYALKRNVKLLEVSDIEEKPGEGIWGRENKEDVSVRRANEKGTVGVYAGDSLLGEITMSYNVKNSAMSVISKFRSDSIPIAMITGDAEDEAKRIANLLGITDVHFGVKPDMKAEIIKGYQKNGKYVMYVGDGINDAIALETSDFGVAMGIGSDIAKESGDAVLLKDDLGLLYDLYVIGNLTIKKVKQNIGWAVGYNGVLIPIAGGVLVPVFGLGMYATLPLLAATAMGMSSVSVVVNSLLLKNKVKKRLGEK</sequence>
<dbReference type="PRINTS" id="PR00119">
    <property type="entry name" value="CATATPASE"/>
</dbReference>
<dbReference type="GO" id="GO:0016887">
    <property type="term" value="F:ATP hydrolysis activity"/>
    <property type="evidence" value="ECO:0007669"/>
    <property type="project" value="InterPro"/>
</dbReference>
<dbReference type="Gene3D" id="3.40.1110.10">
    <property type="entry name" value="Calcium-transporting ATPase, cytoplasmic domain N"/>
    <property type="match status" value="1"/>
</dbReference>
<proteinExistence type="inferred from homology"/>
<feature type="transmembrane region" description="Helical" evidence="10">
    <location>
        <begin position="323"/>
        <end position="351"/>
    </location>
</feature>
<dbReference type="PANTHER" id="PTHR43520">
    <property type="entry name" value="ATP7, ISOFORM B"/>
    <property type="match status" value="1"/>
</dbReference>
<dbReference type="SUPFAM" id="SSF56784">
    <property type="entry name" value="HAD-like"/>
    <property type="match status" value="1"/>
</dbReference>
<dbReference type="InterPro" id="IPR059000">
    <property type="entry name" value="ATPase_P-type_domA"/>
</dbReference>
<dbReference type="Proteomes" id="UP000009376">
    <property type="component" value="Unassembled WGS sequence"/>
</dbReference>
<dbReference type="NCBIfam" id="TIGR01512">
    <property type="entry name" value="ATPase-IB2_Cd"/>
    <property type="match status" value="1"/>
</dbReference>
<evidence type="ECO:0000256" key="5">
    <source>
        <dbReference type="ARBA" id="ARBA00022741"/>
    </source>
</evidence>
<gene>
    <name evidence="13" type="ORF">BJBARM5_0513</name>
    <name evidence="12" type="ORF">BJBARM5_1025</name>
</gene>
<evidence type="ECO:0000313" key="13">
    <source>
        <dbReference type="EMBL" id="EFD92740.1"/>
    </source>
</evidence>
<evidence type="ECO:0000256" key="9">
    <source>
        <dbReference type="ARBA" id="ARBA00023136"/>
    </source>
</evidence>
<dbReference type="SUPFAM" id="SSF81665">
    <property type="entry name" value="Calcium ATPase, transmembrane domain M"/>
    <property type="match status" value="1"/>
</dbReference>